<dbReference type="Proteomes" id="UP001293718">
    <property type="component" value="Unassembled WGS sequence"/>
</dbReference>
<keyword evidence="3" id="KW-1185">Reference proteome</keyword>
<dbReference type="RefSeq" id="WP_322465224.1">
    <property type="nucleotide sequence ID" value="NZ_JAXOJX010000011.1"/>
</dbReference>
<protein>
    <submittedName>
        <fullName evidence="2">Diheme cytochrome c</fullName>
    </submittedName>
</protein>
<dbReference type="Pfam" id="PF09626">
    <property type="entry name" value="DHC"/>
    <property type="match status" value="1"/>
</dbReference>
<comment type="caution">
    <text evidence="2">The sequence shown here is derived from an EMBL/GenBank/DDBJ whole genome shotgun (WGS) entry which is preliminary data.</text>
</comment>
<evidence type="ECO:0000313" key="3">
    <source>
        <dbReference type="Proteomes" id="UP001293718"/>
    </source>
</evidence>
<dbReference type="SUPFAM" id="SSF48695">
    <property type="entry name" value="Multiheme cytochromes"/>
    <property type="match status" value="1"/>
</dbReference>
<proteinExistence type="predicted"/>
<accession>A0ABU5ICE6</accession>
<reference evidence="2 3" key="1">
    <citation type="submission" date="2023-11" db="EMBL/GenBank/DDBJ databases">
        <title>Draft genome of Azohydromonas lata strain H1 (DSM1123), a polyhydroxyalkanoate producer.</title>
        <authorList>
            <person name="Traversa D."/>
            <person name="D'Addabbo P."/>
            <person name="Pazzani C."/>
            <person name="Manzari C."/>
            <person name="Chiara M."/>
            <person name="Scrascia M."/>
        </authorList>
    </citation>
    <scope>NUCLEOTIDE SEQUENCE [LARGE SCALE GENOMIC DNA]</scope>
    <source>
        <strain evidence="2 3">H1</strain>
    </source>
</reference>
<feature type="signal peptide" evidence="1">
    <location>
        <begin position="1"/>
        <end position="33"/>
    </location>
</feature>
<organism evidence="2 3">
    <name type="scientific">Azohydromonas lata</name>
    <dbReference type="NCBI Taxonomy" id="45677"/>
    <lineage>
        <taxon>Bacteria</taxon>
        <taxon>Pseudomonadati</taxon>
        <taxon>Pseudomonadota</taxon>
        <taxon>Betaproteobacteria</taxon>
        <taxon>Burkholderiales</taxon>
        <taxon>Sphaerotilaceae</taxon>
        <taxon>Azohydromonas</taxon>
    </lineage>
</organism>
<keyword evidence="1" id="KW-0732">Signal</keyword>
<dbReference type="InterPro" id="IPR018588">
    <property type="entry name" value="Dihaem_cytochrome-c"/>
</dbReference>
<name>A0ABU5ICE6_9BURK</name>
<gene>
    <name evidence="2" type="ORF">SM757_09430</name>
</gene>
<evidence type="ECO:0000313" key="2">
    <source>
        <dbReference type="EMBL" id="MDZ5456792.1"/>
    </source>
</evidence>
<dbReference type="EMBL" id="JAXOJX010000011">
    <property type="protein sequence ID" value="MDZ5456792.1"/>
    <property type="molecule type" value="Genomic_DNA"/>
</dbReference>
<sequence>MRTEFHPPRGPWPLTGWAAAGLLSLSAALPAWAGEKPLMPASVPKAYTQECGSCHTAYPPGLLPAASWQRLMTGLDQHFGTDASLDEATVKQLATWLQANAGTYKRVRSEAPPQDRITQSAWFKREHRGIDAAVWSHASVRSAANCVACHSGAERGNFSERGLRFPAGLDLRYRSAWDD</sequence>
<dbReference type="InterPro" id="IPR036280">
    <property type="entry name" value="Multihaem_cyt_sf"/>
</dbReference>
<evidence type="ECO:0000256" key="1">
    <source>
        <dbReference type="SAM" id="SignalP"/>
    </source>
</evidence>
<feature type="chain" id="PRO_5047023380" evidence="1">
    <location>
        <begin position="34"/>
        <end position="179"/>
    </location>
</feature>